<organism evidence="2 3">
    <name type="scientific">Tritrichomonas foetus</name>
    <dbReference type="NCBI Taxonomy" id="1144522"/>
    <lineage>
        <taxon>Eukaryota</taxon>
        <taxon>Metamonada</taxon>
        <taxon>Parabasalia</taxon>
        <taxon>Tritrichomonadida</taxon>
        <taxon>Tritrichomonadidae</taxon>
        <taxon>Tritrichomonas</taxon>
    </lineage>
</organism>
<dbReference type="EMBL" id="MLAK01000757">
    <property type="protein sequence ID" value="OHT05456.1"/>
    <property type="molecule type" value="Genomic_DNA"/>
</dbReference>
<name>A0A1J4K3P3_9EUKA</name>
<dbReference type="AlphaFoldDB" id="A0A1J4K3P3"/>
<dbReference type="GO" id="GO:0030896">
    <property type="term" value="C:checkpoint clamp complex"/>
    <property type="evidence" value="ECO:0007669"/>
    <property type="project" value="InterPro"/>
</dbReference>
<evidence type="ECO:0000313" key="2">
    <source>
        <dbReference type="EMBL" id="OHT05456.1"/>
    </source>
</evidence>
<protein>
    <recommendedName>
        <fullName evidence="4">DNA repair protein rad9</fullName>
    </recommendedName>
</protein>
<evidence type="ECO:0008006" key="4">
    <source>
        <dbReference type="Google" id="ProtNLM"/>
    </source>
</evidence>
<dbReference type="VEuPathDB" id="TrichDB:TRFO_26803"/>
<feature type="compositionally biased region" description="Basic and acidic residues" evidence="1">
    <location>
        <begin position="374"/>
        <end position="383"/>
    </location>
</feature>
<accession>A0A1J4K3P3</accession>
<dbReference type="InterPro" id="IPR046938">
    <property type="entry name" value="DNA_clamp_sf"/>
</dbReference>
<dbReference type="Pfam" id="PF04139">
    <property type="entry name" value="Rad9"/>
    <property type="match status" value="1"/>
</dbReference>
<feature type="region of interest" description="Disordered" evidence="1">
    <location>
        <begin position="374"/>
        <end position="395"/>
    </location>
</feature>
<dbReference type="RefSeq" id="XP_068358592.1">
    <property type="nucleotide sequence ID" value="XM_068505168.1"/>
</dbReference>
<dbReference type="InterPro" id="IPR007268">
    <property type="entry name" value="Rad9/Ddc1"/>
</dbReference>
<evidence type="ECO:0000313" key="3">
    <source>
        <dbReference type="Proteomes" id="UP000179807"/>
    </source>
</evidence>
<keyword evidence="3" id="KW-1185">Reference proteome</keyword>
<evidence type="ECO:0000256" key="1">
    <source>
        <dbReference type="SAM" id="MobiDB-lite"/>
    </source>
</evidence>
<proteinExistence type="predicted"/>
<gene>
    <name evidence="2" type="ORF">TRFO_26803</name>
</gene>
<dbReference type="SUPFAM" id="SSF55979">
    <property type="entry name" value="DNA clamp"/>
    <property type="match status" value="1"/>
</dbReference>
<sequence>MLSFLFSILHEGRSDFSASFYLFCKMKTTIINTEHIKTFFECFSALRKVSEEIIFCATNSFLSVRALNNSQTSLPILTFKDSFFGEYNYETDEPKLCFQIIGKFIVFLKKMSCPTSIIMTFDPIEWKVYFELIDRLGIFHKYEFFASEAQVYDAVHGKIHLLSASIVTEELYTIRESFKCPYIILSHQMTKDDIPIISIESYNSDDSSKISKCTLAHSRICNIKTNNECKVAVSMQDFITCVKIAKAVDQQLEIFASEPGNAFIVIAKNHSHSLKLDASLATLNNDDYIPVPQVEDLCSVRNRTESENENHVGNNLTPPESPVRTISMQNEKQINENGRFSSSNNSQSTQVVPWKVDSMQFVESPVFPNKRKRITVEIDRSQPSEDENTSQQRLF</sequence>
<reference evidence="2" key="1">
    <citation type="submission" date="2016-10" db="EMBL/GenBank/DDBJ databases">
        <authorList>
            <person name="Benchimol M."/>
            <person name="Almeida L.G."/>
            <person name="Vasconcelos A.T."/>
            <person name="Perreira-Neves A."/>
            <person name="Rosa I.A."/>
            <person name="Tasca T."/>
            <person name="Bogo M.R."/>
            <person name="de Souza W."/>
        </authorList>
    </citation>
    <scope>NUCLEOTIDE SEQUENCE [LARGE SCALE GENOMIC DNA]</scope>
    <source>
        <strain evidence="2">K</strain>
    </source>
</reference>
<comment type="caution">
    <text evidence="2">The sequence shown here is derived from an EMBL/GenBank/DDBJ whole genome shotgun (WGS) entry which is preliminary data.</text>
</comment>
<dbReference type="Proteomes" id="UP000179807">
    <property type="component" value="Unassembled WGS sequence"/>
</dbReference>
<dbReference type="Gene3D" id="3.70.10.10">
    <property type="match status" value="1"/>
</dbReference>
<dbReference type="GeneID" id="94839872"/>
<dbReference type="GO" id="GO:0000077">
    <property type="term" value="P:DNA damage checkpoint signaling"/>
    <property type="evidence" value="ECO:0007669"/>
    <property type="project" value="InterPro"/>
</dbReference>